<evidence type="ECO:0000313" key="2">
    <source>
        <dbReference type="Proteomes" id="UP000053237"/>
    </source>
</evidence>
<sequence>MPHGRKWRLRHEVSGIQCTLLDHGWVITRTNGEKDSLAQRCCLEATRVLRHERMRMRT</sequence>
<proteinExistence type="predicted"/>
<protein>
    <submittedName>
        <fullName evidence="1">Uncharacterized protein</fullName>
    </submittedName>
</protein>
<reference evidence="1 2" key="1">
    <citation type="submission" date="2012-05" db="EMBL/GenBank/DDBJ databases">
        <title>Recombination and specialization in a pathogen metapopulation.</title>
        <authorList>
            <person name="Gardiner A."/>
            <person name="Kemen E."/>
            <person name="Schultz-Larsen T."/>
            <person name="MacLean D."/>
            <person name="Van Oosterhout C."/>
            <person name="Jones J.D.G."/>
        </authorList>
    </citation>
    <scope>NUCLEOTIDE SEQUENCE [LARGE SCALE GENOMIC DNA]</scope>
    <source>
        <strain evidence="1 2">Ac Nc2</strain>
    </source>
</reference>
<evidence type="ECO:0000313" key="1">
    <source>
        <dbReference type="EMBL" id="CCI42329.1"/>
    </source>
</evidence>
<dbReference type="AlphaFoldDB" id="A0A024G702"/>
<keyword evidence="2" id="KW-1185">Reference proteome</keyword>
<dbReference type="Proteomes" id="UP000053237">
    <property type="component" value="Unassembled WGS sequence"/>
</dbReference>
<name>A0A024G702_9STRA</name>
<comment type="caution">
    <text evidence="1">The sequence shown here is derived from an EMBL/GenBank/DDBJ whole genome shotgun (WGS) entry which is preliminary data.</text>
</comment>
<dbReference type="EMBL" id="CAIX01000032">
    <property type="protein sequence ID" value="CCI42329.1"/>
    <property type="molecule type" value="Genomic_DNA"/>
</dbReference>
<accession>A0A024G702</accession>
<gene>
    <name evidence="1" type="ORF">BN9_031130</name>
</gene>
<dbReference type="InParanoid" id="A0A024G702"/>
<organism evidence="1 2">
    <name type="scientific">Albugo candida</name>
    <dbReference type="NCBI Taxonomy" id="65357"/>
    <lineage>
        <taxon>Eukaryota</taxon>
        <taxon>Sar</taxon>
        <taxon>Stramenopiles</taxon>
        <taxon>Oomycota</taxon>
        <taxon>Peronosporomycetes</taxon>
        <taxon>Albuginales</taxon>
        <taxon>Albuginaceae</taxon>
        <taxon>Albugo</taxon>
    </lineage>
</organism>